<reference evidence="2 3" key="1">
    <citation type="submission" date="2015-07" db="EMBL/GenBank/DDBJ databases">
        <title>Isolation and Genomic Characterization of a Novel Halophilic Metal-Reducing Deltaproteobacterium from the Deep Subsurface.</title>
        <authorList>
            <person name="Badalamenti J.P."/>
            <person name="Summers Z.M."/>
            <person name="Gralnick J.A."/>
            <person name="Bond D.R."/>
        </authorList>
    </citation>
    <scope>NUCLEOTIDE SEQUENCE [LARGE SCALE GENOMIC DNA]</scope>
    <source>
        <strain evidence="2 3">WTL</strain>
    </source>
</reference>
<dbReference type="InterPro" id="IPR019734">
    <property type="entry name" value="TPR_rpt"/>
</dbReference>
<feature type="repeat" description="TPR" evidence="1">
    <location>
        <begin position="74"/>
        <end position="107"/>
    </location>
</feature>
<dbReference type="SUPFAM" id="SSF48452">
    <property type="entry name" value="TPR-like"/>
    <property type="match status" value="1"/>
</dbReference>
<dbReference type="Pfam" id="PF14559">
    <property type="entry name" value="TPR_19"/>
    <property type="match status" value="1"/>
</dbReference>
<dbReference type="SMART" id="SM00028">
    <property type="entry name" value="TPR"/>
    <property type="match status" value="2"/>
</dbReference>
<dbReference type="InterPro" id="IPR011990">
    <property type="entry name" value="TPR-like_helical_dom_sf"/>
</dbReference>
<dbReference type="PATRIC" id="fig|1603606.3.peg.3652"/>
<gene>
    <name evidence="2" type="ORF">DSOUD_3391</name>
</gene>
<keyword evidence="1" id="KW-0802">TPR repeat</keyword>
<dbReference type="OrthoDB" id="5398227at2"/>
<dbReference type="KEGG" id="des:DSOUD_3391"/>
<evidence type="ECO:0000256" key="1">
    <source>
        <dbReference type="PROSITE-ProRule" id="PRU00339"/>
    </source>
</evidence>
<dbReference type="AlphaFoldDB" id="A0A0M4D9F1"/>
<dbReference type="PROSITE" id="PS50005">
    <property type="entry name" value="TPR"/>
    <property type="match status" value="1"/>
</dbReference>
<keyword evidence="3" id="KW-1185">Reference proteome</keyword>
<dbReference type="EMBL" id="CP010802">
    <property type="protein sequence ID" value="ALC18110.1"/>
    <property type="molecule type" value="Genomic_DNA"/>
</dbReference>
<organism evidence="2 3">
    <name type="scientific">Desulfuromonas soudanensis</name>
    <dbReference type="NCBI Taxonomy" id="1603606"/>
    <lineage>
        <taxon>Bacteria</taxon>
        <taxon>Pseudomonadati</taxon>
        <taxon>Thermodesulfobacteriota</taxon>
        <taxon>Desulfuromonadia</taxon>
        <taxon>Desulfuromonadales</taxon>
        <taxon>Desulfuromonadaceae</taxon>
        <taxon>Desulfuromonas</taxon>
    </lineage>
</organism>
<evidence type="ECO:0000313" key="2">
    <source>
        <dbReference type="EMBL" id="ALC18110.1"/>
    </source>
</evidence>
<dbReference type="Proteomes" id="UP000057158">
    <property type="component" value="Chromosome"/>
</dbReference>
<dbReference type="STRING" id="1603606.DSOUD_3391"/>
<protein>
    <submittedName>
        <fullName evidence="2">Uncharacterized protein</fullName>
    </submittedName>
</protein>
<dbReference type="RefSeq" id="WP_053552059.1">
    <property type="nucleotide sequence ID" value="NZ_CP010802.1"/>
</dbReference>
<evidence type="ECO:0000313" key="3">
    <source>
        <dbReference type="Proteomes" id="UP000057158"/>
    </source>
</evidence>
<dbReference type="Gene3D" id="1.25.40.10">
    <property type="entry name" value="Tetratricopeptide repeat domain"/>
    <property type="match status" value="1"/>
</dbReference>
<name>A0A0M4D9F1_9BACT</name>
<accession>A0A0M4D9F1</accession>
<proteinExistence type="predicted"/>
<sequence length="147" mass="16291">MPDKDSDALIQKGIAAIEDGNTLVALLHFEKAARFDPSPVALSYLGYCMARENRQMQKALSLCTNALQADPHKPLYYLNLGRVYLLAGEKGKAIKTFRKGLKQGRSPQIIEELKALGLRGTPTILSLSRNNPLNKYLGLLLERLGLR</sequence>